<dbReference type="PANTHER" id="PTHR43157:SF31">
    <property type="entry name" value="PHOSPHATIDYLINOSITOL-GLYCAN BIOSYNTHESIS CLASS F PROTEIN"/>
    <property type="match status" value="1"/>
</dbReference>
<organism evidence="3 4">
    <name type="scientific">Paractinoplanes pyxinae</name>
    <dbReference type="NCBI Taxonomy" id="2997416"/>
    <lineage>
        <taxon>Bacteria</taxon>
        <taxon>Bacillati</taxon>
        <taxon>Actinomycetota</taxon>
        <taxon>Actinomycetes</taxon>
        <taxon>Micromonosporales</taxon>
        <taxon>Micromonosporaceae</taxon>
        <taxon>Paractinoplanes</taxon>
    </lineage>
</organism>
<dbReference type="Proteomes" id="UP001151002">
    <property type="component" value="Unassembled WGS sequence"/>
</dbReference>
<comment type="caution">
    <text evidence="3">The sequence shown here is derived from an EMBL/GenBank/DDBJ whole genome shotgun (WGS) entry which is preliminary data.</text>
</comment>
<dbReference type="Pfam" id="PF04321">
    <property type="entry name" value="RmlD_sub_bind"/>
    <property type="match status" value="1"/>
</dbReference>
<evidence type="ECO:0000313" key="3">
    <source>
        <dbReference type="EMBL" id="MCY1143076.1"/>
    </source>
</evidence>
<dbReference type="PANTHER" id="PTHR43157">
    <property type="entry name" value="PHOSPHATIDYLINOSITOL-GLYCAN BIOSYNTHESIS CLASS F PROTEIN-RELATED"/>
    <property type="match status" value="1"/>
</dbReference>
<dbReference type="PRINTS" id="PR00080">
    <property type="entry name" value="SDRFAMILY"/>
</dbReference>
<sequence length="261" mass="26665">MSAPVAVVTGAAGGLGQALAAQLREAGFQVVAVTRECANLLVRKEVDDLADQLCNSVQKVDVLINNAGAAFAHYAETVDGVERTHALNHLAPFQLTHRLLANGSLAPGARIITIASDLVGRGRLDGSSPDVTGTSWRTNYSQLAVYGTAKLAAVLATSALAERLPDGMTAFSANPGVIRTGFNAKAGGLLKLVSAVSNLFAASPEKAARTPTMLATAATPPSPSGSLFVKGAAVTPPADPGLADEVYERTASALGLQPLSR</sequence>
<feature type="domain" description="RmlD-like substrate binding" evidence="2">
    <location>
        <begin position="7"/>
        <end position="153"/>
    </location>
</feature>
<accession>A0ABT4B995</accession>
<dbReference type="RefSeq" id="WP_267567552.1">
    <property type="nucleotide sequence ID" value="NZ_JAPNTZ010000014.1"/>
</dbReference>
<dbReference type="InterPro" id="IPR029903">
    <property type="entry name" value="RmlD-like-bd"/>
</dbReference>
<keyword evidence="1" id="KW-0560">Oxidoreductase</keyword>
<dbReference type="Gene3D" id="3.40.50.720">
    <property type="entry name" value="NAD(P)-binding Rossmann-like Domain"/>
    <property type="match status" value="1"/>
</dbReference>
<keyword evidence="4" id="KW-1185">Reference proteome</keyword>
<dbReference type="InterPro" id="IPR002347">
    <property type="entry name" value="SDR_fam"/>
</dbReference>
<dbReference type="EMBL" id="JAPNTZ010000014">
    <property type="protein sequence ID" value="MCY1143076.1"/>
    <property type="molecule type" value="Genomic_DNA"/>
</dbReference>
<evidence type="ECO:0000256" key="1">
    <source>
        <dbReference type="ARBA" id="ARBA00023002"/>
    </source>
</evidence>
<dbReference type="SUPFAM" id="SSF51735">
    <property type="entry name" value="NAD(P)-binding Rossmann-fold domains"/>
    <property type="match status" value="1"/>
</dbReference>
<proteinExistence type="predicted"/>
<reference evidence="3" key="1">
    <citation type="submission" date="2022-11" db="EMBL/GenBank/DDBJ databases">
        <authorList>
            <person name="Somphong A."/>
            <person name="Phongsopitanun W."/>
        </authorList>
    </citation>
    <scope>NUCLEOTIDE SEQUENCE</scope>
    <source>
        <strain evidence="3">Pm04-4</strain>
    </source>
</reference>
<protein>
    <submittedName>
        <fullName evidence="3">SDR family NAD(P)-dependent oxidoreductase</fullName>
    </submittedName>
</protein>
<dbReference type="InterPro" id="IPR036291">
    <property type="entry name" value="NAD(P)-bd_dom_sf"/>
</dbReference>
<gene>
    <name evidence="3" type="ORF">OWR29_34205</name>
</gene>
<dbReference type="PRINTS" id="PR00081">
    <property type="entry name" value="GDHRDH"/>
</dbReference>
<evidence type="ECO:0000259" key="2">
    <source>
        <dbReference type="Pfam" id="PF04321"/>
    </source>
</evidence>
<name>A0ABT4B995_9ACTN</name>
<evidence type="ECO:0000313" key="4">
    <source>
        <dbReference type="Proteomes" id="UP001151002"/>
    </source>
</evidence>